<comment type="caution">
    <text evidence="1">The sequence shown here is derived from an EMBL/GenBank/DDBJ whole genome shotgun (WGS) entry which is preliminary data.</text>
</comment>
<reference evidence="1 2" key="1">
    <citation type="submission" date="2021-05" db="EMBL/GenBank/DDBJ databases">
        <title>A Polyphasic approach of four new species of the genus Ohtaekwangia: Ohtaekwangia histidinii sp. nov., Ohtaekwangia cretensis sp. nov., Ohtaekwangia indiensis sp. nov., Ohtaekwangia reichenbachii sp. nov. from diverse environment.</title>
        <authorList>
            <person name="Octaviana S."/>
        </authorList>
    </citation>
    <scope>NUCLEOTIDE SEQUENCE [LARGE SCALE GENOMIC DNA]</scope>
    <source>
        <strain evidence="1 2">PWU37</strain>
    </source>
</reference>
<accession>A0AAP2GG03</accession>
<dbReference type="RefSeq" id="WP_254088860.1">
    <property type="nucleotide sequence ID" value="NZ_JAHESC010000003.1"/>
</dbReference>
<protein>
    <submittedName>
        <fullName evidence="1">Uncharacterized protein</fullName>
    </submittedName>
</protein>
<dbReference type="AlphaFoldDB" id="A0AAP2GG03"/>
<keyword evidence="2" id="KW-1185">Reference proteome</keyword>
<sequence>MGQWNTLHTFDEKLYQTRTRRLLEDEHALWPYYQMYKSISLPGTCRFTPADFVRYAAEFQQQIADLFVVGRVKDDNARLPLSAQDEYAFIDLFTFLIFQTSARFDPYFRLGYRAFANAVEVRNRESLSSQILSNLLDSYNEFNRDGSGIRKILTAVDVRIFMLDLDNLTAKPAEGAAEYVDEFKQYITYLAARDLGILSGLDLLPQKLMHTDAALPDLRDLTIESLRYD</sequence>
<name>A0AAP2GG03_9BACT</name>
<evidence type="ECO:0000313" key="2">
    <source>
        <dbReference type="Proteomes" id="UP001319180"/>
    </source>
</evidence>
<dbReference type="Proteomes" id="UP001319180">
    <property type="component" value="Unassembled WGS sequence"/>
</dbReference>
<dbReference type="EMBL" id="JAHESC010000003">
    <property type="protein sequence ID" value="MBT1685611.1"/>
    <property type="molecule type" value="Genomic_DNA"/>
</dbReference>
<gene>
    <name evidence="1" type="ORF">KK078_03540</name>
</gene>
<organism evidence="1 2">
    <name type="scientific">Dawidia soli</name>
    <dbReference type="NCBI Taxonomy" id="2782352"/>
    <lineage>
        <taxon>Bacteria</taxon>
        <taxon>Pseudomonadati</taxon>
        <taxon>Bacteroidota</taxon>
        <taxon>Cytophagia</taxon>
        <taxon>Cytophagales</taxon>
        <taxon>Chryseotaleaceae</taxon>
        <taxon>Dawidia</taxon>
    </lineage>
</organism>
<proteinExistence type="predicted"/>
<evidence type="ECO:0000313" key="1">
    <source>
        <dbReference type="EMBL" id="MBT1685611.1"/>
    </source>
</evidence>